<evidence type="ECO:0000313" key="3">
    <source>
        <dbReference type="Proteomes" id="UP000606974"/>
    </source>
</evidence>
<gene>
    <name evidence="2" type="ORF">GJ744_004054</name>
</gene>
<accession>A0A8H7E086</accession>
<dbReference type="Gene3D" id="3.40.366.10">
    <property type="entry name" value="Malonyl-Coenzyme A Acyl Carrier Protein, domain 2"/>
    <property type="match status" value="1"/>
</dbReference>
<keyword evidence="3" id="KW-1185">Reference proteome</keyword>
<feature type="domain" description="Starter acyltransferase (SAT)" evidence="1">
    <location>
        <begin position="7"/>
        <end position="213"/>
    </location>
</feature>
<name>A0A8H7E086_9EURO</name>
<dbReference type="Proteomes" id="UP000606974">
    <property type="component" value="Unassembled WGS sequence"/>
</dbReference>
<evidence type="ECO:0000313" key="2">
    <source>
        <dbReference type="EMBL" id="KAF7503263.1"/>
    </source>
</evidence>
<proteinExistence type="predicted"/>
<comment type="caution">
    <text evidence="2">The sequence shown here is derived from an EMBL/GenBank/DDBJ whole genome shotgun (WGS) entry which is preliminary data.</text>
</comment>
<reference evidence="2" key="1">
    <citation type="submission" date="2020-02" db="EMBL/GenBank/DDBJ databases">
        <authorList>
            <person name="Palmer J.M."/>
        </authorList>
    </citation>
    <scope>NUCLEOTIDE SEQUENCE</scope>
    <source>
        <strain evidence="2">EPUS1.4</strain>
        <tissue evidence="2">Thallus</tissue>
    </source>
</reference>
<dbReference type="EMBL" id="JAACFV010000188">
    <property type="protein sequence ID" value="KAF7503263.1"/>
    <property type="molecule type" value="Genomic_DNA"/>
</dbReference>
<sequence>MNAQQVLLFGDQADAPVPMIRRLVERAHTSVNLQSFLQRSIDSVQLEVSKLLPQERESVGCFRDVQDLVASFSKGLDRFGIVQMVLVFIARIGELILYVFHQPEPKMCLAAERLSRHAEIDPSITTQNGTSRQTLLLGICGGLLPAATAAASTNVAELIQVASFFVGLNCRVAVAISRRSVEIENDKGSWAFSALGSVVTQLPSILDHFHEEEVRLVSGARSACPRTDIVGNYPVYSAASTSIYCSQQPNLGDCFWSTIGAEKASADIQSIGSQRSHSIACFRCSPCWTPGCTRL</sequence>
<protein>
    <recommendedName>
        <fullName evidence="1">Starter acyltransferase (SAT) domain-containing protein</fullName>
    </recommendedName>
</protein>
<dbReference type="OrthoDB" id="10448706at2759"/>
<organism evidence="2 3">
    <name type="scientific">Endocarpon pusillum</name>
    <dbReference type="NCBI Taxonomy" id="364733"/>
    <lineage>
        <taxon>Eukaryota</taxon>
        <taxon>Fungi</taxon>
        <taxon>Dikarya</taxon>
        <taxon>Ascomycota</taxon>
        <taxon>Pezizomycotina</taxon>
        <taxon>Eurotiomycetes</taxon>
        <taxon>Chaetothyriomycetidae</taxon>
        <taxon>Verrucariales</taxon>
        <taxon>Verrucariaceae</taxon>
        <taxon>Endocarpon</taxon>
    </lineage>
</organism>
<dbReference type="InterPro" id="IPR032088">
    <property type="entry name" value="SAT"/>
</dbReference>
<dbReference type="InterPro" id="IPR001227">
    <property type="entry name" value="Ac_transferase_dom_sf"/>
</dbReference>
<dbReference type="GO" id="GO:0016740">
    <property type="term" value="F:transferase activity"/>
    <property type="evidence" value="ECO:0007669"/>
    <property type="project" value="InterPro"/>
</dbReference>
<dbReference type="AlphaFoldDB" id="A0A8H7E086"/>
<evidence type="ECO:0000259" key="1">
    <source>
        <dbReference type="Pfam" id="PF16073"/>
    </source>
</evidence>
<dbReference type="Pfam" id="PF16073">
    <property type="entry name" value="SAT"/>
    <property type="match status" value="1"/>
</dbReference>